<dbReference type="AlphaFoldDB" id="A0AA39FXF8"/>
<evidence type="ECO:0000313" key="3">
    <source>
        <dbReference type="Proteomes" id="UP001168990"/>
    </source>
</evidence>
<feature type="compositionally biased region" description="Basic residues" evidence="1">
    <location>
        <begin position="82"/>
        <end position="91"/>
    </location>
</feature>
<dbReference type="EMBL" id="JAQQBS010000001">
    <property type="protein sequence ID" value="KAK0177260.1"/>
    <property type="molecule type" value="Genomic_DNA"/>
</dbReference>
<sequence>MNMLISITGGPTENFEGRKLPSMKEVMSVFLYQKTILKLDHKQSLRNTIDKVEEKWSQAGIPTCGKTYALRKFKKLLDEKRKLQKNPKRKGSNTQKKKEAAFRQKLTNLFDIAKMNVEKYITDDKKLFLSGQRSKSRFGFIDNIVQ</sequence>
<organism evidence="2 3">
    <name type="scientific">Microctonus aethiopoides</name>
    <dbReference type="NCBI Taxonomy" id="144406"/>
    <lineage>
        <taxon>Eukaryota</taxon>
        <taxon>Metazoa</taxon>
        <taxon>Ecdysozoa</taxon>
        <taxon>Arthropoda</taxon>
        <taxon>Hexapoda</taxon>
        <taxon>Insecta</taxon>
        <taxon>Pterygota</taxon>
        <taxon>Neoptera</taxon>
        <taxon>Endopterygota</taxon>
        <taxon>Hymenoptera</taxon>
        <taxon>Apocrita</taxon>
        <taxon>Ichneumonoidea</taxon>
        <taxon>Braconidae</taxon>
        <taxon>Euphorinae</taxon>
        <taxon>Microctonus</taxon>
    </lineage>
</organism>
<name>A0AA39FXF8_9HYME</name>
<accession>A0AA39FXF8</accession>
<comment type="caution">
    <text evidence="2">The sequence shown here is derived from an EMBL/GenBank/DDBJ whole genome shotgun (WGS) entry which is preliminary data.</text>
</comment>
<evidence type="ECO:0000313" key="2">
    <source>
        <dbReference type="EMBL" id="KAK0177260.1"/>
    </source>
</evidence>
<protein>
    <submittedName>
        <fullName evidence="2">Uncharacterized protein</fullName>
    </submittedName>
</protein>
<reference evidence="2" key="2">
    <citation type="submission" date="2023-03" db="EMBL/GenBank/DDBJ databases">
        <authorList>
            <person name="Inwood S.N."/>
            <person name="Skelly J.G."/>
            <person name="Guhlin J."/>
            <person name="Harrop T.W.R."/>
            <person name="Goldson S.G."/>
            <person name="Dearden P.K."/>
        </authorList>
    </citation>
    <scope>NUCLEOTIDE SEQUENCE</scope>
    <source>
        <strain evidence="2">Irish</strain>
        <tissue evidence="2">Whole body</tissue>
    </source>
</reference>
<evidence type="ECO:0000256" key="1">
    <source>
        <dbReference type="SAM" id="MobiDB-lite"/>
    </source>
</evidence>
<gene>
    <name evidence="2" type="ORF">PV328_001332</name>
</gene>
<dbReference type="Proteomes" id="UP001168990">
    <property type="component" value="Unassembled WGS sequence"/>
</dbReference>
<keyword evidence="3" id="KW-1185">Reference proteome</keyword>
<proteinExistence type="predicted"/>
<reference evidence="2" key="1">
    <citation type="journal article" date="2023" name="bioRxiv">
        <title>Scaffold-level genome assemblies of two parasitoid biocontrol wasps reveal the parthenogenesis mechanism and an associated novel virus.</title>
        <authorList>
            <person name="Inwood S."/>
            <person name="Skelly J."/>
            <person name="Guhlin J."/>
            <person name="Harrop T."/>
            <person name="Goldson S."/>
            <person name="Dearden P."/>
        </authorList>
    </citation>
    <scope>NUCLEOTIDE SEQUENCE</scope>
    <source>
        <strain evidence="2">Irish</strain>
        <tissue evidence="2">Whole body</tissue>
    </source>
</reference>
<feature type="region of interest" description="Disordered" evidence="1">
    <location>
        <begin position="81"/>
        <end position="100"/>
    </location>
</feature>